<dbReference type="EMBL" id="LAZR01000009">
    <property type="protein sequence ID" value="KKO08541.1"/>
    <property type="molecule type" value="Genomic_DNA"/>
</dbReference>
<name>A0A0F9VTU4_9ZZZZ</name>
<sequence>MLSHGKIAACITKKPGMTWHQCKEKWTETMAEEKFDIPEWMLDRIAESYKKEVLEMRSEGYMIDFLTGWHGKDPSITVFIDEEEFGSDTFSLERLCTEPAQYWHNGKTIDQHHHELIGEIAQELRKQSDRLFAVQASLEIVRPESGH</sequence>
<dbReference type="AlphaFoldDB" id="A0A0F9VTU4"/>
<evidence type="ECO:0000313" key="1">
    <source>
        <dbReference type="EMBL" id="KKO08541.1"/>
    </source>
</evidence>
<comment type="caution">
    <text evidence="1">The sequence shown here is derived from an EMBL/GenBank/DDBJ whole genome shotgun (WGS) entry which is preliminary data.</text>
</comment>
<proteinExistence type="predicted"/>
<protein>
    <submittedName>
        <fullName evidence="1">Uncharacterized protein</fullName>
    </submittedName>
</protein>
<gene>
    <name evidence="1" type="ORF">LCGC14_0044810</name>
</gene>
<reference evidence="1" key="1">
    <citation type="journal article" date="2015" name="Nature">
        <title>Complex archaea that bridge the gap between prokaryotes and eukaryotes.</title>
        <authorList>
            <person name="Spang A."/>
            <person name="Saw J.H."/>
            <person name="Jorgensen S.L."/>
            <person name="Zaremba-Niedzwiedzka K."/>
            <person name="Martijn J."/>
            <person name="Lind A.E."/>
            <person name="van Eijk R."/>
            <person name="Schleper C."/>
            <person name="Guy L."/>
            <person name="Ettema T.J."/>
        </authorList>
    </citation>
    <scope>NUCLEOTIDE SEQUENCE</scope>
</reference>
<organism evidence="1">
    <name type="scientific">marine sediment metagenome</name>
    <dbReference type="NCBI Taxonomy" id="412755"/>
    <lineage>
        <taxon>unclassified sequences</taxon>
        <taxon>metagenomes</taxon>
        <taxon>ecological metagenomes</taxon>
    </lineage>
</organism>
<accession>A0A0F9VTU4</accession>